<proteinExistence type="predicted"/>
<organism evidence="1 2">
    <name type="scientific">Rattus norvegicus</name>
    <name type="common">Rat</name>
    <dbReference type="NCBI Taxonomy" id="10116"/>
    <lineage>
        <taxon>Eukaryota</taxon>
        <taxon>Metazoa</taxon>
        <taxon>Chordata</taxon>
        <taxon>Craniata</taxon>
        <taxon>Vertebrata</taxon>
        <taxon>Euteleostomi</taxon>
        <taxon>Mammalia</taxon>
        <taxon>Eutheria</taxon>
        <taxon>Euarchontoglires</taxon>
        <taxon>Glires</taxon>
        <taxon>Rodentia</taxon>
        <taxon>Myomorpha</taxon>
        <taxon>Muroidea</taxon>
        <taxon>Muridae</taxon>
        <taxon>Murinae</taxon>
        <taxon>Rattus</taxon>
    </lineage>
</organism>
<reference evidence="2" key="1">
    <citation type="submission" date="2005-09" db="EMBL/GenBank/DDBJ databases">
        <authorList>
            <person name="Mural R.J."/>
            <person name="Li P.W."/>
            <person name="Adams M.D."/>
            <person name="Amanatides P.G."/>
            <person name="Baden-Tillson H."/>
            <person name="Barnstead M."/>
            <person name="Chin S.H."/>
            <person name="Dew I."/>
            <person name="Evans C.A."/>
            <person name="Ferriera S."/>
            <person name="Flanigan M."/>
            <person name="Fosler C."/>
            <person name="Glodek A."/>
            <person name="Gu Z."/>
            <person name="Holt R.A."/>
            <person name="Jennings D."/>
            <person name="Kraft C.L."/>
            <person name="Lu F."/>
            <person name="Nguyen T."/>
            <person name="Nusskern D.R."/>
            <person name="Pfannkoch C.M."/>
            <person name="Sitter C."/>
            <person name="Sutton G.G."/>
            <person name="Venter J.C."/>
            <person name="Wang Z."/>
            <person name="Woodage T."/>
            <person name="Zheng X.H."/>
            <person name="Zhong F."/>
        </authorList>
    </citation>
    <scope>NUCLEOTIDE SEQUENCE [LARGE SCALE GENOMIC DNA]</scope>
    <source>
        <strain>BN</strain>
        <strain evidence="2">Sprague-Dawley</strain>
    </source>
</reference>
<dbReference type="AlphaFoldDB" id="A6I166"/>
<evidence type="ECO:0000313" key="1">
    <source>
        <dbReference type="EMBL" id="EDM13197.1"/>
    </source>
</evidence>
<dbReference type="EMBL" id="CH473953">
    <property type="protein sequence ID" value="EDM13197.1"/>
    <property type="molecule type" value="Genomic_DNA"/>
</dbReference>
<gene>
    <name evidence="1" type="ORF">rCG_48078</name>
</gene>
<protein>
    <submittedName>
        <fullName evidence="1">RCG48078</fullName>
    </submittedName>
</protein>
<accession>A6I166</accession>
<name>A6I166_RAT</name>
<dbReference type="Proteomes" id="UP000234681">
    <property type="component" value="Chromosome 1"/>
</dbReference>
<sequence length="32" mass="3550">MGAGEKVRLIPLPQWVPGAAFLFHGILKRFSL</sequence>
<evidence type="ECO:0000313" key="2">
    <source>
        <dbReference type="Proteomes" id="UP000234681"/>
    </source>
</evidence>